<dbReference type="GO" id="GO:0042777">
    <property type="term" value="P:proton motive force-driven plasma membrane ATP synthesis"/>
    <property type="evidence" value="ECO:0007669"/>
    <property type="project" value="UniProtKB-UniRule"/>
</dbReference>
<evidence type="ECO:0000313" key="13">
    <source>
        <dbReference type="EMBL" id="TVM32879.1"/>
    </source>
</evidence>
<dbReference type="SUPFAM" id="SSF52540">
    <property type="entry name" value="P-loop containing nucleoside triphosphate hydrolases"/>
    <property type="match status" value="1"/>
</dbReference>
<dbReference type="Proteomes" id="UP000434052">
    <property type="component" value="Unassembled WGS sequence"/>
</dbReference>
<dbReference type="PANTHER" id="PTHR43607:SF1">
    <property type="entry name" value="H(+)-TRANSPORTING TWO-SECTOR ATPASE"/>
    <property type="match status" value="1"/>
</dbReference>
<sequence length="646" mass="72086">MNDQSTAPEEPAAQSADAADNEVLPEAEQGGPSRWEGVPSDDLYANEARVVGVNGNLLTVEFELPVIQNEVAYAILRTPEGELDLKAEVIRVRGRYADLQVFEDTGGLAVGDRVRFTGELLSVELGPGLLARIFDGLQNPLEDMAAELGFFLGRGRYFKPLDRQKLWDFTPVAKPGDMLRPGDTIGTVPESVFDHRIMVPFSFEAGEDDGNYRLVEIKPAGSYTVNQNMAVLEDEHGERRTISMIQTWPVKIPLRGYTERLKPAEPMVTKVRIIDTFFPVALGGTYCVPGPFGAGKTVIQQITSRHARVDVVVLAACGERAGEVVETIRTFPELEDPRTGRSLMERTCIICNTSSMPVAAREASVYTAVTIAEYYRQMGLNVLLLADSTSRWAQALREMSGRLEEIPGEEAFPAYLESVIASFYERGGVVRLRDGSRGSVTIGGTVSPAGGNFEEPVTQSTLKVVGAFHGLSRERSDARRYPAIEPLESWSKYTSVVDDKQLRTARQVLAKGREVGQMMKVLGEEGTPIEDFIIYLKSEFLDSAYLQQDAYDKVDGASDEERQRRMFACMTELLERDYGFDSKDRARRFFQRLTQSYRDWNRVPMDSPEFTSLEEKLLNREELREEKPSGEREPRPAQQAEEVGDV</sequence>
<name>A0A6P1ZIM5_9BACT</name>
<evidence type="ECO:0000259" key="10">
    <source>
        <dbReference type="Pfam" id="PF00006"/>
    </source>
</evidence>
<dbReference type="Gene3D" id="1.10.1140.10">
    <property type="entry name" value="Bovine Mitochondrial F1-atpase, Atp Synthase Beta Chain, Chain D, domain 3"/>
    <property type="match status" value="1"/>
</dbReference>
<evidence type="ECO:0000259" key="12">
    <source>
        <dbReference type="Pfam" id="PF16886"/>
    </source>
</evidence>
<dbReference type="EC" id="7.1.2.2" evidence="8"/>
<comment type="function">
    <text evidence="7 8">Produces ATP from ADP in the presence of a proton gradient across the membrane. The V-type alpha chain is a catalytic subunit.</text>
</comment>
<evidence type="ECO:0000256" key="9">
    <source>
        <dbReference type="SAM" id="MobiDB-lite"/>
    </source>
</evidence>
<feature type="region of interest" description="Disordered" evidence="9">
    <location>
        <begin position="1"/>
        <end position="39"/>
    </location>
</feature>
<reference evidence="13 14" key="1">
    <citation type="submission" date="2018-06" db="EMBL/GenBank/DDBJ databases">
        <title>Complete genome of Desulfovibrio marinus P48SEP.</title>
        <authorList>
            <person name="Crispim J.S."/>
            <person name="Vidigal P.M.P."/>
            <person name="Silva L.C.F."/>
            <person name="Araujo L.C."/>
            <person name="Laguardia C.N."/>
            <person name="Dias R.S."/>
            <person name="Sousa M.P."/>
            <person name="Paula S.O."/>
            <person name="Silva C."/>
        </authorList>
    </citation>
    <scope>NUCLEOTIDE SEQUENCE [LARGE SCALE GENOMIC DNA]</scope>
    <source>
        <strain evidence="13 14">P48SEP</strain>
    </source>
</reference>
<dbReference type="GO" id="GO:0005524">
    <property type="term" value="F:ATP binding"/>
    <property type="evidence" value="ECO:0007669"/>
    <property type="project" value="UniProtKB-UniRule"/>
</dbReference>
<keyword evidence="6 8" id="KW-0406">Ion transport</keyword>
<dbReference type="GO" id="GO:0046961">
    <property type="term" value="F:proton-transporting ATPase activity, rotational mechanism"/>
    <property type="evidence" value="ECO:0007669"/>
    <property type="project" value="InterPro"/>
</dbReference>
<dbReference type="InterPro" id="IPR031686">
    <property type="entry name" value="ATP-synth_a_Xtn"/>
</dbReference>
<dbReference type="Pfam" id="PF02874">
    <property type="entry name" value="ATP-synt_ab_N"/>
    <property type="match status" value="1"/>
</dbReference>
<protein>
    <recommendedName>
        <fullName evidence="8">V-type ATP synthase alpha chain</fullName>
        <ecNumber evidence="8">7.1.2.2</ecNumber>
    </recommendedName>
    <alternativeName>
        <fullName evidence="8">V-ATPase subunit A</fullName>
    </alternativeName>
</protein>
<evidence type="ECO:0000256" key="8">
    <source>
        <dbReference type="HAMAP-Rule" id="MF_00309"/>
    </source>
</evidence>
<dbReference type="Pfam" id="PF00006">
    <property type="entry name" value="ATP-synt_ab"/>
    <property type="match status" value="1"/>
</dbReference>
<evidence type="ECO:0000259" key="11">
    <source>
        <dbReference type="Pfam" id="PF02874"/>
    </source>
</evidence>
<keyword evidence="8" id="KW-0375">Hydrogen ion transport</keyword>
<evidence type="ECO:0000313" key="14">
    <source>
        <dbReference type="Proteomes" id="UP000434052"/>
    </source>
</evidence>
<dbReference type="InterPro" id="IPR000194">
    <property type="entry name" value="ATPase_F1/V1/A1_a/bsu_nucl-bd"/>
</dbReference>
<keyword evidence="4 8" id="KW-0067">ATP-binding</keyword>
<dbReference type="InterPro" id="IPR004100">
    <property type="entry name" value="ATPase_F1/V1/A1_a/bsu_N"/>
</dbReference>
<dbReference type="InterPro" id="IPR027417">
    <property type="entry name" value="P-loop_NTPase"/>
</dbReference>
<comment type="caution">
    <text evidence="13">The sequence shown here is derived from an EMBL/GenBank/DDBJ whole genome shotgun (WGS) entry which is preliminary data.</text>
</comment>
<keyword evidence="2 8" id="KW-0813">Transport</keyword>
<feature type="domain" description="ATPase F1/V1/A1 complex alpha/beta subunit nucleotide-binding" evidence="10">
    <location>
        <begin position="271"/>
        <end position="491"/>
    </location>
</feature>
<feature type="domain" description="ATPase F1/V1/A1 complex alpha/beta subunit N-terminal" evidence="11">
    <location>
        <begin position="50"/>
        <end position="118"/>
    </location>
</feature>
<dbReference type="Gene3D" id="2.30.30.650">
    <property type="match status" value="1"/>
</dbReference>
<feature type="binding site" evidence="8">
    <location>
        <begin position="290"/>
        <end position="297"/>
    </location>
    <ligand>
        <name>ATP</name>
        <dbReference type="ChEBI" id="CHEBI:30616"/>
    </ligand>
</feature>
<keyword evidence="3 8" id="KW-0547">Nucleotide-binding</keyword>
<organism evidence="13 14">
    <name type="scientific">Oceanidesulfovibrio marinus</name>
    <dbReference type="NCBI Taxonomy" id="370038"/>
    <lineage>
        <taxon>Bacteria</taxon>
        <taxon>Pseudomonadati</taxon>
        <taxon>Thermodesulfobacteriota</taxon>
        <taxon>Desulfovibrionia</taxon>
        <taxon>Desulfovibrionales</taxon>
        <taxon>Desulfovibrionaceae</taxon>
        <taxon>Oceanidesulfovibrio</taxon>
    </lineage>
</organism>
<evidence type="ECO:0000256" key="5">
    <source>
        <dbReference type="ARBA" id="ARBA00022967"/>
    </source>
</evidence>
<dbReference type="NCBIfam" id="NF003220">
    <property type="entry name" value="PRK04192.1"/>
    <property type="match status" value="1"/>
</dbReference>
<evidence type="ECO:0000256" key="1">
    <source>
        <dbReference type="ARBA" id="ARBA00008936"/>
    </source>
</evidence>
<dbReference type="GO" id="GO:0046933">
    <property type="term" value="F:proton-transporting ATP synthase activity, rotational mechanism"/>
    <property type="evidence" value="ECO:0007669"/>
    <property type="project" value="UniProtKB-UniRule"/>
</dbReference>
<dbReference type="AlphaFoldDB" id="A0A6P1ZIM5"/>
<dbReference type="CDD" id="cd01134">
    <property type="entry name" value="V_A-ATPase_A"/>
    <property type="match status" value="1"/>
</dbReference>
<feature type="compositionally biased region" description="Basic and acidic residues" evidence="9">
    <location>
        <begin position="614"/>
        <end position="635"/>
    </location>
</feature>
<comment type="catalytic activity">
    <reaction evidence="8">
        <text>ATP + H2O + 4 H(+)(in) = ADP + phosphate + 5 H(+)(out)</text>
        <dbReference type="Rhea" id="RHEA:57720"/>
        <dbReference type="ChEBI" id="CHEBI:15377"/>
        <dbReference type="ChEBI" id="CHEBI:15378"/>
        <dbReference type="ChEBI" id="CHEBI:30616"/>
        <dbReference type="ChEBI" id="CHEBI:43474"/>
        <dbReference type="ChEBI" id="CHEBI:456216"/>
        <dbReference type="EC" id="7.1.2.2"/>
    </reaction>
</comment>
<dbReference type="InterPro" id="IPR024034">
    <property type="entry name" value="ATPase_F1/V1_b/a_C"/>
</dbReference>
<dbReference type="EMBL" id="QMIF01000009">
    <property type="protein sequence ID" value="TVM32879.1"/>
    <property type="molecule type" value="Genomic_DNA"/>
</dbReference>
<evidence type="ECO:0000256" key="6">
    <source>
        <dbReference type="ARBA" id="ARBA00023065"/>
    </source>
</evidence>
<evidence type="ECO:0000256" key="3">
    <source>
        <dbReference type="ARBA" id="ARBA00022741"/>
    </source>
</evidence>
<accession>A0A6P1ZIM5</accession>
<proteinExistence type="inferred from homology"/>
<dbReference type="PANTHER" id="PTHR43607">
    <property type="entry name" value="V-TYPE PROTON ATPASE CATALYTIC SUBUNIT A"/>
    <property type="match status" value="1"/>
</dbReference>
<dbReference type="Gene3D" id="2.40.50.100">
    <property type="match status" value="1"/>
</dbReference>
<dbReference type="OrthoDB" id="9801639at2"/>
<keyword evidence="8" id="KW-0066">ATP synthesis</keyword>
<evidence type="ECO:0000256" key="4">
    <source>
        <dbReference type="ARBA" id="ARBA00022840"/>
    </source>
</evidence>
<gene>
    <name evidence="8" type="primary">atpA</name>
    <name evidence="13" type="ORF">DQK91_13510</name>
</gene>
<dbReference type="CDD" id="cd01426">
    <property type="entry name" value="ATP-synt_F1_V1_A1_AB_FliI_N"/>
    <property type="match status" value="1"/>
</dbReference>
<evidence type="ECO:0000256" key="2">
    <source>
        <dbReference type="ARBA" id="ARBA00022448"/>
    </source>
</evidence>
<feature type="region of interest" description="Disordered" evidence="9">
    <location>
        <begin position="614"/>
        <end position="646"/>
    </location>
</feature>
<comment type="similarity">
    <text evidence="1 8">Belongs to the ATPase alpha/beta chains family.</text>
</comment>
<dbReference type="InterPro" id="IPR022878">
    <property type="entry name" value="V-ATPase_asu"/>
</dbReference>
<evidence type="ECO:0000256" key="7">
    <source>
        <dbReference type="ARBA" id="ARBA00054855"/>
    </source>
</evidence>
<dbReference type="Pfam" id="PF16886">
    <property type="entry name" value="ATP-synt_ab_Xtn"/>
    <property type="match status" value="1"/>
</dbReference>
<keyword evidence="5 8" id="KW-1278">Translocase</keyword>
<feature type="domain" description="ATPsynthase alpha/beta subunit barrel-sandwich" evidence="12">
    <location>
        <begin position="159"/>
        <end position="251"/>
    </location>
</feature>
<dbReference type="HAMAP" id="MF_00309">
    <property type="entry name" value="ATP_synth_A_arch"/>
    <property type="match status" value="1"/>
</dbReference>
<dbReference type="Gene3D" id="3.40.50.300">
    <property type="entry name" value="P-loop containing nucleotide triphosphate hydrolases"/>
    <property type="match status" value="1"/>
</dbReference>